<reference evidence="1 2" key="1">
    <citation type="submission" date="2015-01" db="EMBL/GenBank/DDBJ databases">
        <title>Evolution of Trichinella species and genotypes.</title>
        <authorList>
            <person name="Korhonen P.K."/>
            <person name="Edoardo P."/>
            <person name="Giuseppe L.R."/>
            <person name="Gasser R.B."/>
        </authorList>
    </citation>
    <scope>NUCLEOTIDE SEQUENCE [LARGE SCALE GENOMIC DNA]</scope>
    <source>
        <strain evidence="1">ISS120</strain>
    </source>
</reference>
<keyword evidence="2" id="KW-1185">Reference proteome</keyword>
<feature type="non-terminal residue" evidence="1">
    <location>
        <position position="129"/>
    </location>
</feature>
<evidence type="ECO:0000313" key="1">
    <source>
        <dbReference type="EMBL" id="KRY25373.1"/>
    </source>
</evidence>
<organism evidence="1 2">
    <name type="scientific">Trichinella britovi</name>
    <name type="common">Parasitic roundworm</name>
    <dbReference type="NCBI Taxonomy" id="45882"/>
    <lineage>
        <taxon>Eukaryota</taxon>
        <taxon>Metazoa</taxon>
        <taxon>Ecdysozoa</taxon>
        <taxon>Nematoda</taxon>
        <taxon>Enoplea</taxon>
        <taxon>Dorylaimia</taxon>
        <taxon>Trichinellida</taxon>
        <taxon>Trichinellidae</taxon>
        <taxon>Trichinella</taxon>
    </lineage>
</organism>
<dbReference type="EMBL" id="JYDI01002371">
    <property type="protein sequence ID" value="KRY25373.1"/>
    <property type="molecule type" value="Genomic_DNA"/>
</dbReference>
<sequence>MKQAYLLHQEQEDQDAVEHVMSVQELDFFHYAAAENVKKRFAKLYEFFEICEIQLLNIGIIRNASAILIPRKIYSLNRCLHICRRHTSCMAILFSQLHHQCKKIFKRRSSNSTLVHAHEKVVALKDCFK</sequence>
<name>A0A0V1AL31_TRIBR</name>
<protein>
    <submittedName>
        <fullName evidence="1">Uncharacterized protein</fullName>
    </submittedName>
</protein>
<evidence type="ECO:0000313" key="2">
    <source>
        <dbReference type="Proteomes" id="UP000054653"/>
    </source>
</evidence>
<dbReference type="Proteomes" id="UP000054653">
    <property type="component" value="Unassembled WGS sequence"/>
</dbReference>
<comment type="caution">
    <text evidence="1">The sequence shown here is derived from an EMBL/GenBank/DDBJ whole genome shotgun (WGS) entry which is preliminary data.</text>
</comment>
<gene>
    <name evidence="1" type="ORF">T03_2289</name>
</gene>
<dbReference type="AlphaFoldDB" id="A0A0V1AL31"/>
<accession>A0A0V1AL31</accession>
<proteinExistence type="predicted"/>
<dbReference type="STRING" id="45882.A0A0V1AL31"/>